<proteinExistence type="predicted"/>
<gene>
    <name evidence="2" type="ORF">SAMEA2259716_05243</name>
</gene>
<sequence length="90" mass="9531">MEPDKSTVSTADQQKGSGMPSHQEDGEINFPPVPLELSGLLIRAQDYANVTGTTVQIMLPDFKYGKTQSFAVIPEHAVAAMGGSQPIEGA</sequence>
<name>A0A1U2EXZ8_9MYCO</name>
<feature type="compositionally biased region" description="Polar residues" evidence="1">
    <location>
        <begin position="1"/>
        <end position="16"/>
    </location>
</feature>
<protein>
    <submittedName>
        <fullName evidence="2">Uncharacterized protein</fullName>
    </submittedName>
</protein>
<evidence type="ECO:0000313" key="2">
    <source>
        <dbReference type="EMBL" id="SKM83785.1"/>
    </source>
</evidence>
<evidence type="ECO:0000313" key="3">
    <source>
        <dbReference type="Proteomes" id="UP000190074"/>
    </source>
</evidence>
<feature type="region of interest" description="Disordered" evidence="1">
    <location>
        <begin position="1"/>
        <end position="31"/>
    </location>
</feature>
<dbReference type="EMBL" id="FVGW01000016">
    <property type="protein sequence ID" value="SKM83785.1"/>
    <property type="molecule type" value="Genomic_DNA"/>
</dbReference>
<evidence type="ECO:0000256" key="1">
    <source>
        <dbReference type="SAM" id="MobiDB-lite"/>
    </source>
</evidence>
<reference evidence="2 3" key="1">
    <citation type="submission" date="2016-11" db="EMBL/GenBank/DDBJ databases">
        <authorList>
            <consortium name="Pathogen Informatics"/>
        </authorList>
    </citation>
    <scope>NUCLEOTIDE SEQUENCE [LARGE SCALE GENOMIC DNA]</scope>
    <source>
        <strain evidence="2 3">911</strain>
    </source>
</reference>
<dbReference type="AlphaFoldDB" id="A0A1U2EXZ8"/>
<organism evidence="2 3">
    <name type="scientific">Mycobacteroides abscessus subsp. massiliense</name>
    <dbReference type="NCBI Taxonomy" id="1962118"/>
    <lineage>
        <taxon>Bacteria</taxon>
        <taxon>Bacillati</taxon>
        <taxon>Actinomycetota</taxon>
        <taxon>Actinomycetes</taxon>
        <taxon>Mycobacteriales</taxon>
        <taxon>Mycobacteriaceae</taxon>
        <taxon>Mycobacteroides</taxon>
        <taxon>Mycobacteroides abscessus</taxon>
    </lineage>
</organism>
<accession>A0A1U2EXZ8</accession>
<dbReference type="Proteomes" id="UP000190074">
    <property type="component" value="Unassembled WGS sequence"/>
</dbReference>